<dbReference type="Proteomes" id="UP000628736">
    <property type="component" value="Unassembled WGS sequence"/>
</dbReference>
<keyword evidence="2" id="KW-1185">Reference proteome</keyword>
<accession>A0A8J6J0Z9</accession>
<protein>
    <recommendedName>
        <fullName evidence="3">DUF4177 domain-containing protein</fullName>
    </recommendedName>
</protein>
<gene>
    <name evidence="1" type="ORF">H8S11_11205</name>
</gene>
<sequence length="58" mass="6788">MKQYEYKIADIRASMGFDEKKKVREAEEQWNALGRAGWQFCAQVNGGLVFMREIQDES</sequence>
<evidence type="ECO:0000313" key="2">
    <source>
        <dbReference type="Proteomes" id="UP000628736"/>
    </source>
</evidence>
<comment type="caution">
    <text evidence="1">The sequence shown here is derived from an EMBL/GenBank/DDBJ whole genome shotgun (WGS) entry which is preliminary data.</text>
</comment>
<proteinExistence type="predicted"/>
<dbReference type="RefSeq" id="WP_186853198.1">
    <property type="nucleotide sequence ID" value="NZ_JACOPO010000008.1"/>
</dbReference>
<evidence type="ECO:0008006" key="3">
    <source>
        <dbReference type="Google" id="ProtNLM"/>
    </source>
</evidence>
<reference evidence="1" key="1">
    <citation type="submission" date="2020-08" db="EMBL/GenBank/DDBJ databases">
        <title>Genome public.</title>
        <authorList>
            <person name="Liu C."/>
            <person name="Sun Q."/>
        </authorList>
    </citation>
    <scope>NUCLEOTIDE SEQUENCE</scope>
    <source>
        <strain evidence="1">NSJ-23</strain>
    </source>
</reference>
<dbReference type="EMBL" id="JACOPO010000008">
    <property type="protein sequence ID" value="MBC5723376.1"/>
    <property type="molecule type" value="Genomic_DNA"/>
</dbReference>
<organism evidence="1 2">
    <name type="scientific">Flintibacter hominis</name>
    <dbReference type="NCBI Taxonomy" id="2763048"/>
    <lineage>
        <taxon>Bacteria</taxon>
        <taxon>Bacillati</taxon>
        <taxon>Bacillota</taxon>
        <taxon>Clostridia</taxon>
        <taxon>Eubacteriales</taxon>
        <taxon>Flintibacter</taxon>
    </lineage>
</organism>
<dbReference type="AlphaFoldDB" id="A0A8J6J0Z9"/>
<evidence type="ECO:0000313" key="1">
    <source>
        <dbReference type="EMBL" id="MBC5723376.1"/>
    </source>
</evidence>
<name>A0A8J6J0Z9_9FIRM</name>